<dbReference type="NCBIfam" id="TIGR01418">
    <property type="entry name" value="PEP_synth"/>
    <property type="match status" value="1"/>
</dbReference>
<feature type="domain" description="PEP-utilising enzyme mobile" evidence="13">
    <location>
        <begin position="387"/>
        <end position="457"/>
    </location>
</feature>
<dbReference type="InterPro" id="IPR013815">
    <property type="entry name" value="ATP_grasp_subdomain_1"/>
</dbReference>
<comment type="function">
    <text evidence="2 12">Catalyzes the phosphorylation of pyruvate to phosphoenolpyruvate.</text>
</comment>
<comment type="catalytic activity">
    <reaction evidence="11 12">
        <text>pyruvate + ATP + H2O = phosphoenolpyruvate + AMP + phosphate + 2 H(+)</text>
        <dbReference type="Rhea" id="RHEA:11364"/>
        <dbReference type="ChEBI" id="CHEBI:15361"/>
        <dbReference type="ChEBI" id="CHEBI:15377"/>
        <dbReference type="ChEBI" id="CHEBI:15378"/>
        <dbReference type="ChEBI" id="CHEBI:30616"/>
        <dbReference type="ChEBI" id="CHEBI:43474"/>
        <dbReference type="ChEBI" id="CHEBI:58702"/>
        <dbReference type="ChEBI" id="CHEBI:456215"/>
        <dbReference type="EC" id="2.7.9.2"/>
    </reaction>
</comment>
<evidence type="ECO:0000256" key="6">
    <source>
        <dbReference type="ARBA" id="ARBA00022723"/>
    </source>
</evidence>
<evidence type="ECO:0000313" key="16">
    <source>
        <dbReference type="EMBL" id="HHP05262.1"/>
    </source>
</evidence>
<dbReference type="AlphaFoldDB" id="A0A7J3X7X7"/>
<evidence type="ECO:0000256" key="5">
    <source>
        <dbReference type="ARBA" id="ARBA00022679"/>
    </source>
</evidence>
<dbReference type="NCBIfam" id="NF005057">
    <property type="entry name" value="PRK06464.1"/>
    <property type="match status" value="1"/>
</dbReference>
<proteinExistence type="inferred from homology"/>
<keyword evidence="10 12" id="KW-0460">Magnesium</keyword>
<dbReference type="Pfam" id="PF00391">
    <property type="entry name" value="PEP-utilizers"/>
    <property type="match status" value="1"/>
</dbReference>
<keyword evidence="7 12" id="KW-0547">Nucleotide-binding</keyword>
<evidence type="ECO:0000256" key="4">
    <source>
        <dbReference type="ARBA" id="ARBA00007837"/>
    </source>
</evidence>
<keyword evidence="8 12" id="KW-0418">Kinase</keyword>
<dbReference type="Pfam" id="PF01326">
    <property type="entry name" value="PPDK_N"/>
    <property type="match status" value="1"/>
</dbReference>
<comment type="cofactor">
    <cofactor evidence="1 12">
        <name>Mg(2+)</name>
        <dbReference type="ChEBI" id="CHEBI:18420"/>
    </cofactor>
</comment>
<dbReference type="InterPro" id="IPR002192">
    <property type="entry name" value="PPDK_AMP/ATP-bd"/>
</dbReference>
<dbReference type="GO" id="GO:0046872">
    <property type="term" value="F:metal ion binding"/>
    <property type="evidence" value="ECO:0007669"/>
    <property type="project" value="UniProtKB-KW"/>
</dbReference>
<dbReference type="InterPro" id="IPR018274">
    <property type="entry name" value="PEP_util_AS"/>
</dbReference>
<dbReference type="SUPFAM" id="SSF52009">
    <property type="entry name" value="Phosphohistidine domain"/>
    <property type="match status" value="1"/>
</dbReference>
<dbReference type="UniPathway" id="UPA00138"/>
<dbReference type="Gene3D" id="3.30.1490.20">
    <property type="entry name" value="ATP-grasp fold, A domain"/>
    <property type="match status" value="1"/>
</dbReference>
<gene>
    <name evidence="16" type="ORF">ENM88_05890</name>
</gene>
<evidence type="ECO:0000256" key="7">
    <source>
        <dbReference type="ARBA" id="ARBA00022741"/>
    </source>
</evidence>
<dbReference type="Pfam" id="PF02896">
    <property type="entry name" value="PEP-utilizers_C"/>
    <property type="match status" value="1"/>
</dbReference>
<dbReference type="GO" id="GO:0008986">
    <property type="term" value="F:pyruvate, water dikinase activity"/>
    <property type="evidence" value="ECO:0007669"/>
    <property type="project" value="UniProtKB-EC"/>
</dbReference>
<dbReference type="InterPro" id="IPR040442">
    <property type="entry name" value="Pyrv_kinase-like_dom_sf"/>
</dbReference>
<reference evidence="16" key="1">
    <citation type="journal article" date="2020" name="mSystems">
        <title>Genome- and Community-Level Interaction Insights into Carbon Utilization and Element Cycling Functions of Hydrothermarchaeota in Hydrothermal Sediment.</title>
        <authorList>
            <person name="Zhou Z."/>
            <person name="Liu Y."/>
            <person name="Xu W."/>
            <person name="Pan J."/>
            <person name="Luo Z.H."/>
            <person name="Li M."/>
        </authorList>
    </citation>
    <scope>NUCLEOTIDE SEQUENCE [LARGE SCALE GENOMIC DNA]</scope>
    <source>
        <strain evidence="16">SpSt-1125</strain>
    </source>
</reference>
<dbReference type="PROSITE" id="PS00742">
    <property type="entry name" value="PEP_ENZYMES_2"/>
    <property type="match status" value="1"/>
</dbReference>
<dbReference type="InterPro" id="IPR000121">
    <property type="entry name" value="PEP_util_C"/>
</dbReference>
<accession>A0A7J3X7X7</accession>
<keyword evidence="9 12" id="KW-0067">ATP-binding</keyword>
<dbReference type="PIRSF" id="PIRSF000854">
    <property type="entry name" value="PEP_synthase"/>
    <property type="match status" value="1"/>
</dbReference>
<dbReference type="PROSITE" id="PS00370">
    <property type="entry name" value="PEP_ENZYMES_PHOS_SITE"/>
    <property type="match status" value="1"/>
</dbReference>
<dbReference type="Gene3D" id="3.20.20.60">
    <property type="entry name" value="Phosphoenolpyruvate-binding domains"/>
    <property type="match status" value="1"/>
</dbReference>
<organism evidence="16">
    <name type="scientific">Thermofilum pendens</name>
    <dbReference type="NCBI Taxonomy" id="2269"/>
    <lineage>
        <taxon>Archaea</taxon>
        <taxon>Thermoproteota</taxon>
        <taxon>Thermoprotei</taxon>
        <taxon>Thermofilales</taxon>
        <taxon>Thermofilaceae</taxon>
        <taxon>Thermofilum</taxon>
    </lineage>
</organism>
<evidence type="ECO:0000259" key="13">
    <source>
        <dbReference type="Pfam" id="PF00391"/>
    </source>
</evidence>
<dbReference type="GO" id="GO:0006094">
    <property type="term" value="P:gluconeogenesis"/>
    <property type="evidence" value="ECO:0007669"/>
    <property type="project" value="UniProtKB-UniPathway"/>
</dbReference>
<dbReference type="SUPFAM" id="SSF56059">
    <property type="entry name" value="Glutathione synthetase ATP-binding domain-like"/>
    <property type="match status" value="1"/>
</dbReference>
<dbReference type="InterPro" id="IPR023151">
    <property type="entry name" value="PEP_util_CS"/>
</dbReference>
<evidence type="ECO:0000259" key="14">
    <source>
        <dbReference type="Pfam" id="PF01326"/>
    </source>
</evidence>
<dbReference type="InterPro" id="IPR006319">
    <property type="entry name" value="PEP_synth"/>
</dbReference>
<dbReference type="PANTHER" id="PTHR43030">
    <property type="entry name" value="PHOSPHOENOLPYRUVATE SYNTHASE"/>
    <property type="match status" value="1"/>
</dbReference>
<evidence type="ECO:0000256" key="1">
    <source>
        <dbReference type="ARBA" id="ARBA00001946"/>
    </source>
</evidence>
<name>A0A7J3X7X7_THEPE</name>
<evidence type="ECO:0000256" key="3">
    <source>
        <dbReference type="ARBA" id="ARBA00004742"/>
    </source>
</evidence>
<evidence type="ECO:0000256" key="12">
    <source>
        <dbReference type="PIRNR" id="PIRNR000854"/>
    </source>
</evidence>
<dbReference type="SUPFAM" id="SSF51621">
    <property type="entry name" value="Phosphoenolpyruvate/pyruvate domain"/>
    <property type="match status" value="1"/>
</dbReference>
<evidence type="ECO:0000256" key="8">
    <source>
        <dbReference type="ARBA" id="ARBA00022777"/>
    </source>
</evidence>
<evidence type="ECO:0000256" key="10">
    <source>
        <dbReference type="ARBA" id="ARBA00022842"/>
    </source>
</evidence>
<dbReference type="InterPro" id="IPR036637">
    <property type="entry name" value="Phosphohistidine_dom_sf"/>
</dbReference>
<evidence type="ECO:0000256" key="9">
    <source>
        <dbReference type="ARBA" id="ARBA00022840"/>
    </source>
</evidence>
<dbReference type="EC" id="2.7.9.2" evidence="12"/>
<protein>
    <recommendedName>
        <fullName evidence="12">Phosphoenolpyruvate synthase</fullName>
        <shortName evidence="12">PEP synthase</shortName>
        <ecNumber evidence="12">2.7.9.2</ecNumber>
    </recommendedName>
    <alternativeName>
        <fullName evidence="12">Pyruvate, water dikinase</fullName>
    </alternativeName>
</protein>
<keyword evidence="5 12" id="KW-0808">Transferase</keyword>
<dbReference type="Gene3D" id="3.30.470.20">
    <property type="entry name" value="ATP-grasp fold, B domain"/>
    <property type="match status" value="1"/>
</dbReference>
<keyword evidence="6 12" id="KW-0479">Metal-binding</keyword>
<dbReference type="FunFam" id="3.30.1490.20:FF:000010">
    <property type="entry name" value="Phosphoenolpyruvate synthase"/>
    <property type="match status" value="1"/>
</dbReference>
<comment type="pathway">
    <text evidence="3 12">Carbohydrate biosynthesis; gluconeogenesis.</text>
</comment>
<evidence type="ECO:0000259" key="15">
    <source>
        <dbReference type="Pfam" id="PF02896"/>
    </source>
</evidence>
<dbReference type="GO" id="GO:0005524">
    <property type="term" value="F:ATP binding"/>
    <property type="evidence" value="ECO:0007669"/>
    <property type="project" value="UniProtKB-KW"/>
</dbReference>
<dbReference type="InterPro" id="IPR015813">
    <property type="entry name" value="Pyrv/PenolPyrv_kinase-like_dom"/>
</dbReference>
<evidence type="ECO:0000256" key="11">
    <source>
        <dbReference type="ARBA" id="ARBA00047700"/>
    </source>
</evidence>
<dbReference type="PANTHER" id="PTHR43030:SF1">
    <property type="entry name" value="PHOSPHOENOLPYRUVATE SYNTHASE"/>
    <property type="match status" value="1"/>
</dbReference>
<sequence>MSADKGSRIVLWFEELTKDDVPIVGGKNANLGEMIRAGIPVPPGFAVTAYAFKRFIEETGIKDEIYKIIHEYVKPGASDPKDYEEASKRIRELIEKTPMPRDIEEEIRKAYRELSKRVGRDNEFVAVRSSATAEDLPDASFAGQQETYLNVWGEDEVVEKVKKCWSSLFTPRAIFYRESKGFAHEKVLISVAVQKMVNSRSAGVMFTIHPVTGEEDKIVIEGAWGLGEAVVAGKVTPDEWVVDKRTLTIIERRISEKTFEIVRDPKTGRNVEREVEPERRNTPCLSDEEVRRLAELAIAIEKHYGRAMDIEWAIDRDLPFPQRVFIVQARPETVWSSRRAEAKPAEVKATRLAEARAVVKGLPASPGVAYGKAKVCLTLEDAKQLMQKGDILVTKMTDPDWVPYMRLAAAIVTDEGGMTAHAAIVSRELGIPCIVGTREATKVMKTGDYYTVDARAGIVYEGYVEELAGKKEEKPAAAPAAAPIEIVLKPVTATKIYMNLGVPEKIYEYKNLPFDGIGLMRIEFIMASYVGDHPLYLLETGRGDVLVNKLAEGIAIVAREIYPRPVVVRFSDFKTNEYRQLKGGEKYEPHEDNPMLGWRGVSRYISPQYEKAFRLEVKAIRKVRDEMGLSNVWVMAPFVRTLWEAEKFIKLLAEEGLESSRDFKIWAMAEVPSIIFLAEEFSRYFDGFSIGSNDLTQLTLGTDRDSAILPKIDPRYFDERDPAVKTAIAMLIEKAHNSPYGYRTVSICGQAPSVYPEFTEFLVRHGIDSVSVNPDVVASTRELVSSIERRILLERSLGIERYDEELGWPMKKQRKGLPNIWARRVDDVF</sequence>
<evidence type="ECO:0000256" key="2">
    <source>
        <dbReference type="ARBA" id="ARBA00002988"/>
    </source>
</evidence>
<feature type="domain" description="PEP-utilising enzyme C-terminal" evidence="15">
    <location>
        <begin position="486"/>
        <end position="788"/>
    </location>
</feature>
<dbReference type="InterPro" id="IPR008279">
    <property type="entry name" value="PEP-util_enz_mobile_dom"/>
</dbReference>
<keyword evidence="16" id="KW-0670">Pyruvate</keyword>
<dbReference type="Gene3D" id="3.50.30.10">
    <property type="entry name" value="Phosphohistidine domain"/>
    <property type="match status" value="1"/>
</dbReference>
<feature type="domain" description="Pyruvate phosphate dikinase AMP/ATP-binding" evidence="14">
    <location>
        <begin position="22"/>
        <end position="348"/>
    </location>
</feature>
<comment type="caution">
    <text evidence="16">The sequence shown here is derived from an EMBL/GenBank/DDBJ whole genome shotgun (WGS) entry which is preliminary data.</text>
</comment>
<comment type="similarity">
    <text evidence="4 12">Belongs to the PEP-utilizing enzyme family.</text>
</comment>
<dbReference type="EMBL" id="DRZM01000170">
    <property type="protein sequence ID" value="HHP05262.1"/>
    <property type="molecule type" value="Genomic_DNA"/>
</dbReference>